<evidence type="ECO:0000256" key="1">
    <source>
        <dbReference type="SAM" id="SignalP"/>
    </source>
</evidence>
<dbReference type="InterPro" id="IPR043757">
    <property type="entry name" value="DUF5703_N"/>
</dbReference>
<gene>
    <name evidence="3" type="ORF">KTO63_23680</name>
</gene>
<dbReference type="Proteomes" id="UP000812270">
    <property type="component" value="Unassembled WGS sequence"/>
</dbReference>
<proteinExistence type="predicted"/>
<evidence type="ECO:0000259" key="2">
    <source>
        <dbReference type="Pfam" id="PF18961"/>
    </source>
</evidence>
<feature type="signal peptide" evidence="1">
    <location>
        <begin position="1"/>
        <end position="19"/>
    </location>
</feature>
<keyword evidence="1" id="KW-0732">Signal</keyword>
<accession>A0A9E2SBZ1</accession>
<keyword evidence="4" id="KW-1185">Reference proteome</keyword>
<reference evidence="3" key="1">
    <citation type="submission" date="2021-06" db="EMBL/GenBank/DDBJ databases">
        <authorList>
            <person name="Huq M.A."/>
        </authorList>
    </citation>
    <scope>NUCLEOTIDE SEQUENCE</scope>
    <source>
        <strain evidence="3">MAH-26</strain>
    </source>
</reference>
<dbReference type="RefSeq" id="WP_217794452.1">
    <property type="nucleotide sequence ID" value="NZ_JAHSPG010000017.1"/>
</dbReference>
<evidence type="ECO:0000313" key="3">
    <source>
        <dbReference type="EMBL" id="MBV4360186.1"/>
    </source>
</evidence>
<sequence>MKKLQVLLMLVTIVNFSFANTAPKKQLPDDVLKKLNGYNVTWNTLSTTGSMESMPLGNGDITANVWVEKDGNLMLYIGKSDTWSEATRLLKVGRIRVKMSPNPFTTDTNFEQTLNLYKGEIEIFAGKKGNRVKLKIWIDANQPVVRIETTSDKNISVSCTTELMRPQPFTLASPDDPIASSFRGLLGSPVKPSESADVLVKKSDRIEWYHRNETSFFDTILAKQNVSSLIGKYADPYLHRTFGAVIKGNGMQPQNDSTLTSIKQGKNFVIAIYPYTAQTQTIKDWDAQLEQLVSNIDRENIQTMLDNHHAWWDAFWNRSWIFLSGDEDATKVTRAYLLQRFMMACQSRGAYPAKFNGGNFTFDYKGKNGDYRNWGPGYWYQNTRLFYWPLTASGDFDLKKPWFDMYMKMLPLQTDITKAYYGHGGAFFPETYNFFGMYIQDDWGWNNPGKASDTRWIRYHYSGALEMLSEMLDYYDYTKDATFAQQYIVPFATQAIRFFDQHWPRINQSLRFIPANATEQFWDCLNPVDYIAGLKYTITKLDSLPANFVSHELRNEWNNCLASLPAIPMTHDKKKILPAEEYGKGRNFENPECYVIFPFKLYGLGHPDLDVALNTFNDRIFKQSNCWTQDVIQAPLLGLADETKAYLMKNVSSLEKDVRFPAFWKPGSDYVPDFDNGGALAIGLQNMLLQNVNQQILALPALPKSWNVDCKLHAFDNTTVRIVSEGETIATMEVVPAARKKDVILKMPAK</sequence>
<feature type="domain" description="DUF5703" evidence="2">
    <location>
        <begin position="41"/>
        <end position="321"/>
    </location>
</feature>
<feature type="chain" id="PRO_5039228560" description="DUF5703 domain-containing protein" evidence="1">
    <location>
        <begin position="20"/>
        <end position="750"/>
    </location>
</feature>
<dbReference type="EMBL" id="JAHSPG010000017">
    <property type="protein sequence ID" value="MBV4360186.1"/>
    <property type="molecule type" value="Genomic_DNA"/>
</dbReference>
<dbReference type="Pfam" id="PF18961">
    <property type="entry name" value="DUF5703_N"/>
    <property type="match status" value="1"/>
</dbReference>
<comment type="caution">
    <text evidence="3">The sequence shown here is derived from an EMBL/GenBank/DDBJ whole genome shotgun (WGS) entry which is preliminary data.</text>
</comment>
<name>A0A9E2SBZ1_9BACT</name>
<evidence type="ECO:0000313" key="4">
    <source>
        <dbReference type="Proteomes" id="UP000812270"/>
    </source>
</evidence>
<protein>
    <recommendedName>
        <fullName evidence="2">DUF5703 domain-containing protein</fullName>
    </recommendedName>
</protein>
<dbReference type="AlphaFoldDB" id="A0A9E2SBZ1"/>
<organism evidence="3 4">
    <name type="scientific">Pinibacter aurantiacus</name>
    <dbReference type="NCBI Taxonomy" id="2851599"/>
    <lineage>
        <taxon>Bacteria</taxon>
        <taxon>Pseudomonadati</taxon>
        <taxon>Bacteroidota</taxon>
        <taxon>Chitinophagia</taxon>
        <taxon>Chitinophagales</taxon>
        <taxon>Chitinophagaceae</taxon>
        <taxon>Pinibacter</taxon>
    </lineage>
</organism>